<comment type="caution">
    <text evidence="1">The sequence shown here is derived from an EMBL/GenBank/DDBJ whole genome shotgun (WGS) entry which is preliminary data.</text>
</comment>
<dbReference type="RefSeq" id="WP_179761140.1">
    <property type="nucleotide sequence ID" value="NZ_BAAAJZ010000001.1"/>
</dbReference>
<keyword evidence="2" id="KW-1185">Reference proteome</keyword>
<accession>A0A852W9Q5</accession>
<dbReference type="Proteomes" id="UP000549695">
    <property type="component" value="Unassembled WGS sequence"/>
</dbReference>
<reference evidence="1 2" key="1">
    <citation type="submission" date="2020-07" db="EMBL/GenBank/DDBJ databases">
        <title>Sequencing the genomes of 1000 actinobacteria strains.</title>
        <authorList>
            <person name="Klenk H.-P."/>
        </authorList>
    </citation>
    <scope>NUCLEOTIDE SEQUENCE [LARGE SCALE GENOMIC DNA]</scope>
    <source>
        <strain evidence="1 2">DSM 44749</strain>
    </source>
</reference>
<dbReference type="AlphaFoldDB" id="A0A852W9Q5"/>
<name>A0A852W9Q5_PSEA5</name>
<dbReference type="EMBL" id="JACCCZ010000001">
    <property type="protein sequence ID" value="NYG02142.1"/>
    <property type="molecule type" value="Genomic_DNA"/>
</dbReference>
<gene>
    <name evidence="1" type="ORF">HDA37_002427</name>
</gene>
<protein>
    <submittedName>
        <fullName evidence="1">Tellurite resistance protein B-like protein</fullName>
    </submittedName>
</protein>
<organism evidence="1 2">
    <name type="scientific">Pseudonocardia alni</name>
    <name type="common">Amycolata alni</name>
    <dbReference type="NCBI Taxonomy" id="33907"/>
    <lineage>
        <taxon>Bacteria</taxon>
        <taxon>Bacillati</taxon>
        <taxon>Actinomycetota</taxon>
        <taxon>Actinomycetes</taxon>
        <taxon>Pseudonocardiales</taxon>
        <taxon>Pseudonocardiaceae</taxon>
        <taxon>Pseudonocardia</taxon>
    </lineage>
</organism>
<dbReference type="GeneID" id="98052190"/>
<proteinExistence type="predicted"/>
<evidence type="ECO:0000313" key="2">
    <source>
        <dbReference type="Proteomes" id="UP000549695"/>
    </source>
</evidence>
<evidence type="ECO:0000313" key="1">
    <source>
        <dbReference type="EMBL" id="NYG02142.1"/>
    </source>
</evidence>
<sequence>MLLTRDESRALELLDAREVDVDLLRPAVARHLLALGLIDADGSVTAAGAAAVEEVYEERFADGVAEMKARIRHHGLGRSGG</sequence>